<evidence type="ECO:0000256" key="7">
    <source>
        <dbReference type="SAM" id="MobiDB-lite"/>
    </source>
</evidence>
<name>A0ABU4AUD9_9NOCA</name>
<dbReference type="Pfam" id="PF02771">
    <property type="entry name" value="Acyl-CoA_dh_N"/>
    <property type="match status" value="1"/>
</dbReference>
<comment type="caution">
    <text evidence="11">The sequence shown here is derived from an EMBL/GenBank/DDBJ whole genome shotgun (WGS) entry which is preliminary data.</text>
</comment>
<evidence type="ECO:0000256" key="3">
    <source>
        <dbReference type="ARBA" id="ARBA00022630"/>
    </source>
</evidence>
<dbReference type="SUPFAM" id="SSF56645">
    <property type="entry name" value="Acyl-CoA dehydrogenase NM domain-like"/>
    <property type="match status" value="1"/>
</dbReference>
<dbReference type="Gene3D" id="2.40.110.10">
    <property type="entry name" value="Butyryl-CoA Dehydrogenase, subunit A, domain 2"/>
    <property type="match status" value="1"/>
</dbReference>
<comment type="similarity">
    <text evidence="2 6">Belongs to the acyl-CoA dehydrogenase family.</text>
</comment>
<evidence type="ECO:0000256" key="6">
    <source>
        <dbReference type="RuleBase" id="RU362125"/>
    </source>
</evidence>
<dbReference type="EMBL" id="JAWLKE010000002">
    <property type="protein sequence ID" value="MDV6229852.1"/>
    <property type="molecule type" value="Genomic_DNA"/>
</dbReference>
<feature type="domain" description="Acyl-CoA oxidase/dehydrogenase middle" evidence="9">
    <location>
        <begin position="143"/>
        <end position="236"/>
    </location>
</feature>
<comment type="cofactor">
    <cofactor evidence="1 6">
        <name>FAD</name>
        <dbReference type="ChEBI" id="CHEBI:57692"/>
    </cofactor>
</comment>
<dbReference type="Pfam" id="PF00441">
    <property type="entry name" value="Acyl-CoA_dh_1"/>
    <property type="match status" value="1"/>
</dbReference>
<keyword evidence="5 6" id="KW-0560">Oxidoreductase</keyword>
<keyword evidence="3 6" id="KW-0285">Flavoprotein</keyword>
<evidence type="ECO:0000259" key="10">
    <source>
        <dbReference type="Pfam" id="PF02771"/>
    </source>
</evidence>
<dbReference type="Gene3D" id="1.10.540.10">
    <property type="entry name" value="Acyl-CoA dehydrogenase/oxidase, N-terminal domain"/>
    <property type="match status" value="1"/>
</dbReference>
<dbReference type="RefSeq" id="WP_317547444.1">
    <property type="nucleotide sequence ID" value="NZ_JAWLKE010000002.1"/>
</dbReference>
<keyword evidence="4 6" id="KW-0274">FAD</keyword>
<dbReference type="PANTHER" id="PTHR43292">
    <property type="entry name" value="ACYL-COA DEHYDROGENASE"/>
    <property type="match status" value="1"/>
</dbReference>
<feature type="domain" description="Acyl-CoA dehydrogenase/oxidase C-terminal" evidence="8">
    <location>
        <begin position="249"/>
        <end position="396"/>
    </location>
</feature>
<dbReference type="InterPro" id="IPR036250">
    <property type="entry name" value="AcylCo_DH-like_C"/>
</dbReference>
<evidence type="ECO:0000259" key="9">
    <source>
        <dbReference type="Pfam" id="PF02770"/>
    </source>
</evidence>
<proteinExistence type="inferred from homology"/>
<gene>
    <name evidence="11" type="ORF">R3P95_04770</name>
</gene>
<feature type="region of interest" description="Disordered" evidence="7">
    <location>
        <begin position="397"/>
        <end position="416"/>
    </location>
</feature>
<evidence type="ECO:0000313" key="12">
    <source>
        <dbReference type="Proteomes" id="UP001185899"/>
    </source>
</evidence>
<dbReference type="SUPFAM" id="SSF47203">
    <property type="entry name" value="Acyl-CoA dehydrogenase C-terminal domain-like"/>
    <property type="match status" value="1"/>
</dbReference>
<dbReference type="InterPro" id="IPR046373">
    <property type="entry name" value="Acyl-CoA_Oxase/DH_mid-dom_sf"/>
</dbReference>
<evidence type="ECO:0000256" key="2">
    <source>
        <dbReference type="ARBA" id="ARBA00009347"/>
    </source>
</evidence>
<dbReference type="Gene3D" id="1.20.140.10">
    <property type="entry name" value="Butyryl-CoA Dehydrogenase, subunit A, domain 3"/>
    <property type="match status" value="1"/>
</dbReference>
<evidence type="ECO:0000256" key="4">
    <source>
        <dbReference type="ARBA" id="ARBA00022827"/>
    </source>
</evidence>
<protein>
    <submittedName>
        <fullName evidence="11">Acyl-CoA dehydrogenase family protein</fullName>
    </submittedName>
</protein>
<evidence type="ECO:0000256" key="1">
    <source>
        <dbReference type="ARBA" id="ARBA00001974"/>
    </source>
</evidence>
<feature type="domain" description="Acyl-CoA dehydrogenase/oxidase N-terminal" evidence="10">
    <location>
        <begin position="62"/>
        <end position="137"/>
    </location>
</feature>
<keyword evidence="12" id="KW-1185">Reference proteome</keyword>
<dbReference type="Pfam" id="PF02770">
    <property type="entry name" value="Acyl-CoA_dh_M"/>
    <property type="match status" value="1"/>
</dbReference>
<dbReference type="Proteomes" id="UP001185899">
    <property type="component" value="Unassembled WGS sequence"/>
</dbReference>
<reference evidence="11 12" key="1">
    <citation type="submission" date="2023-10" db="EMBL/GenBank/DDBJ databases">
        <title>Development of a sustainable strategy for remediation of hydrocarbon-contaminated territories based on the waste exchange concept.</title>
        <authorList>
            <person name="Krivoruchko A."/>
        </authorList>
    </citation>
    <scope>NUCLEOTIDE SEQUENCE [LARGE SCALE GENOMIC DNA]</scope>
    <source>
        <strain evidence="11 12">IEGM 1322</strain>
    </source>
</reference>
<dbReference type="InterPro" id="IPR037069">
    <property type="entry name" value="AcylCoA_DH/ox_N_sf"/>
</dbReference>
<dbReference type="InterPro" id="IPR006091">
    <property type="entry name" value="Acyl-CoA_Oxase/DH_mid-dom"/>
</dbReference>
<evidence type="ECO:0000259" key="8">
    <source>
        <dbReference type="Pfam" id="PF00441"/>
    </source>
</evidence>
<evidence type="ECO:0000256" key="5">
    <source>
        <dbReference type="ARBA" id="ARBA00023002"/>
    </source>
</evidence>
<sequence length="416" mass="44336">MTQVVDTVPELADFRAEVSSWLSSVLPPRPAPSPEDRPDLAVFRNLSDEDESALLDAVRDYRRRRFDAGYGAVTLSVEHGGRGFPASFASAIAQAEREFDVPLSTELISVTTGLVGPAVAMFGSDEQRATYANPLLRTDLLACQLFSEPGAGSDLAALGCRGVRDGDDWIFNGQKVWSSGARFADLGMLLARTDPDAPKHKGITAFLIPLDLEGVEIRPIRQMSGGASFNEVFLHDVRVPDGMRLGDVGAGWKVAGATLAFERTASGSVTRKKGGSVAELVALAQSLGVAGDPLVRQDIADVYIRSELRAATADRVARAAAAGISPGPAASVGKLMASDVLSRIGEIAADMLGENISARVDDDLFAWSEHLLGSPGYRLAGGTDQIQRTIIGERVLGLPSEPRENRDQPWSGRDKR</sequence>
<evidence type="ECO:0000313" key="11">
    <source>
        <dbReference type="EMBL" id="MDV6229852.1"/>
    </source>
</evidence>
<organism evidence="11 12">
    <name type="scientific">Rhodococcus cercidiphylli</name>
    <dbReference type="NCBI Taxonomy" id="489916"/>
    <lineage>
        <taxon>Bacteria</taxon>
        <taxon>Bacillati</taxon>
        <taxon>Actinomycetota</taxon>
        <taxon>Actinomycetes</taxon>
        <taxon>Mycobacteriales</taxon>
        <taxon>Nocardiaceae</taxon>
        <taxon>Rhodococcus</taxon>
    </lineage>
</organism>
<dbReference type="PANTHER" id="PTHR43292:SF4">
    <property type="entry name" value="ACYL-COA DEHYDROGENASE FADE34"/>
    <property type="match status" value="1"/>
</dbReference>
<dbReference type="InterPro" id="IPR013786">
    <property type="entry name" value="AcylCoA_DH/ox_N"/>
</dbReference>
<dbReference type="InterPro" id="IPR052161">
    <property type="entry name" value="Mycobact_Acyl-CoA_DH"/>
</dbReference>
<dbReference type="InterPro" id="IPR009100">
    <property type="entry name" value="AcylCoA_DH/oxidase_NM_dom_sf"/>
</dbReference>
<dbReference type="InterPro" id="IPR009075">
    <property type="entry name" value="AcylCo_DH/oxidase_C"/>
</dbReference>
<accession>A0ABU4AUD9</accession>